<gene>
    <name evidence="1" type="ORF">H702_09215</name>
    <name evidence="2" type="ORF">SAMN02910290_00872</name>
</gene>
<evidence type="ECO:0000313" key="1">
    <source>
        <dbReference type="EMBL" id="KFN86513.1"/>
    </source>
</evidence>
<keyword evidence="4" id="KW-1185">Reference proteome</keyword>
<dbReference type="EMBL" id="AUZH01000033">
    <property type="protein sequence ID" value="KFN86513.1"/>
    <property type="molecule type" value="Genomic_DNA"/>
</dbReference>
<accession>A0A091C9S1</accession>
<sequence length="290" mass="32399">MSINYITKHEGQFEKRLMQGSLTSILETPRVNWLGARSFELPTISVTGYKTHTRSKGYNAGTVSNDKNVYTLGFDRDVEFFVDTADVDETNQELSAANISNTFISEHATPEVDAYRFSKIATAAITGNHFKEEDSITPENVYSILKAAILPMRKFGASNLVMYVSSEVMDALERSKDFTRSIATTSPQGIDTRVTSLDGVQLIEVWDDARFKTQFDFTTGFVKAEGGKDINFLIVAKTAVIAKAKFNSIYLFAPGQHTEGDGYLYQNRLYHDLFVLKSQEDGIYVSHKSA</sequence>
<name>A0A091C9S1_STREI</name>
<proteinExistence type="predicted"/>
<dbReference type="EMBL" id="FOTG01000004">
    <property type="protein sequence ID" value="SFL20567.1"/>
    <property type="molecule type" value="Genomic_DNA"/>
</dbReference>
<dbReference type="RefSeq" id="WP_039697385.1">
    <property type="nucleotide sequence ID" value="NZ_AUZH01000033.1"/>
</dbReference>
<evidence type="ECO:0000313" key="2">
    <source>
        <dbReference type="EMBL" id="SFL20567.1"/>
    </source>
</evidence>
<evidence type="ECO:0000313" key="4">
    <source>
        <dbReference type="Proteomes" id="UP000182793"/>
    </source>
</evidence>
<dbReference type="Proteomes" id="UP000029382">
    <property type="component" value="Unassembled WGS sequence"/>
</dbReference>
<evidence type="ECO:0008006" key="5">
    <source>
        <dbReference type="Google" id="ProtNLM"/>
    </source>
</evidence>
<protein>
    <recommendedName>
        <fullName evidence="5">Main capsid protein</fullName>
    </recommendedName>
</protein>
<dbReference type="AlphaFoldDB" id="A0A091C9S1"/>
<reference evidence="2 4" key="2">
    <citation type="submission" date="2016-10" db="EMBL/GenBank/DDBJ databases">
        <authorList>
            <person name="Varghese N."/>
            <person name="Submissions S."/>
        </authorList>
    </citation>
    <scope>NUCLEOTIDE SEQUENCE [LARGE SCALE GENOMIC DNA]</scope>
    <source>
        <strain evidence="2 4">JB1</strain>
    </source>
</reference>
<comment type="caution">
    <text evidence="1">The sequence shown here is derived from an EMBL/GenBank/DDBJ whole genome shotgun (WGS) entry which is preliminary data.</text>
</comment>
<dbReference type="Proteomes" id="UP000182793">
    <property type="component" value="Unassembled WGS sequence"/>
</dbReference>
<organism evidence="1 3">
    <name type="scientific">Streptococcus equinus JB1</name>
    <dbReference type="NCBI Taxonomy" id="1294274"/>
    <lineage>
        <taxon>Bacteria</taxon>
        <taxon>Bacillati</taxon>
        <taxon>Bacillota</taxon>
        <taxon>Bacilli</taxon>
        <taxon>Lactobacillales</taxon>
        <taxon>Streptococcaceae</taxon>
        <taxon>Streptococcus</taxon>
    </lineage>
</organism>
<reference evidence="1 3" key="1">
    <citation type="journal article" date="2014" name="Genome Announc.">
        <title>Draft Genome Sequences of Streptococcus bovis Strains ATCC 33317 and JB1.</title>
        <authorList>
            <person name="Benahmed F.H."/>
            <person name="Gopinath G.R."/>
            <person name="Harbottle H."/>
            <person name="Cotta M.A."/>
            <person name="Luo Y."/>
            <person name="Henderson C."/>
            <person name="Teri P."/>
            <person name="Soppet D."/>
            <person name="Rasmussen M."/>
            <person name="Whitehead T.R."/>
            <person name="Davidson M."/>
        </authorList>
    </citation>
    <scope>NUCLEOTIDE SEQUENCE [LARGE SCALE GENOMIC DNA]</scope>
    <source>
        <strain evidence="1 3">JB1</strain>
    </source>
</reference>
<evidence type="ECO:0000313" key="3">
    <source>
        <dbReference type="Proteomes" id="UP000029382"/>
    </source>
</evidence>